<organism evidence="1">
    <name type="scientific">Anguilla anguilla</name>
    <name type="common">European freshwater eel</name>
    <name type="synonym">Muraena anguilla</name>
    <dbReference type="NCBI Taxonomy" id="7936"/>
    <lineage>
        <taxon>Eukaryota</taxon>
        <taxon>Metazoa</taxon>
        <taxon>Chordata</taxon>
        <taxon>Craniata</taxon>
        <taxon>Vertebrata</taxon>
        <taxon>Euteleostomi</taxon>
        <taxon>Actinopterygii</taxon>
        <taxon>Neopterygii</taxon>
        <taxon>Teleostei</taxon>
        <taxon>Anguilliformes</taxon>
        <taxon>Anguillidae</taxon>
        <taxon>Anguilla</taxon>
    </lineage>
</organism>
<proteinExistence type="predicted"/>
<dbReference type="AlphaFoldDB" id="A0A0E9T3C6"/>
<reference evidence="1" key="2">
    <citation type="journal article" date="2015" name="Fish Shellfish Immunol.">
        <title>Early steps in the European eel (Anguilla anguilla)-Vibrio vulnificus interaction in the gills: Role of the RtxA13 toxin.</title>
        <authorList>
            <person name="Callol A."/>
            <person name="Pajuelo D."/>
            <person name="Ebbesson L."/>
            <person name="Teles M."/>
            <person name="MacKenzie S."/>
            <person name="Amaro C."/>
        </authorList>
    </citation>
    <scope>NUCLEOTIDE SEQUENCE</scope>
</reference>
<evidence type="ECO:0000313" key="1">
    <source>
        <dbReference type="EMBL" id="JAH47138.1"/>
    </source>
</evidence>
<reference evidence="1" key="1">
    <citation type="submission" date="2014-11" db="EMBL/GenBank/DDBJ databases">
        <authorList>
            <person name="Amaro Gonzalez C."/>
        </authorList>
    </citation>
    <scope>NUCLEOTIDE SEQUENCE</scope>
</reference>
<accession>A0A0E9T3C6</accession>
<sequence length="63" mass="7264">MLLVKKLTVGQKKKKLLAYNHIQNFLNNVCFCFAANCAHIHNHLSHKLRVLLDKGHLRNPGNF</sequence>
<protein>
    <submittedName>
        <fullName evidence="1">Uncharacterized protein</fullName>
    </submittedName>
</protein>
<name>A0A0E9T3C6_ANGAN</name>
<dbReference type="EMBL" id="GBXM01061439">
    <property type="protein sequence ID" value="JAH47138.1"/>
    <property type="molecule type" value="Transcribed_RNA"/>
</dbReference>